<comment type="caution">
    <text evidence="1">The sequence shown here is derived from an EMBL/GenBank/DDBJ whole genome shotgun (WGS) entry which is preliminary data.</text>
</comment>
<reference evidence="1" key="1">
    <citation type="submission" date="2021-06" db="EMBL/GenBank/DDBJ databases">
        <authorList>
            <person name="Kallberg Y."/>
            <person name="Tangrot J."/>
            <person name="Rosling A."/>
        </authorList>
    </citation>
    <scope>NUCLEOTIDE SEQUENCE</scope>
    <source>
        <strain evidence="1">CL551</strain>
    </source>
</reference>
<dbReference type="InterPro" id="IPR013761">
    <property type="entry name" value="SAM/pointed_sf"/>
</dbReference>
<protein>
    <submittedName>
        <fullName evidence="1">1070_t:CDS:1</fullName>
    </submittedName>
</protein>
<organism evidence="1 2">
    <name type="scientific">Acaulospora morrowiae</name>
    <dbReference type="NCBI Taxonomy" id="94023"/>
    <lineage>
        <taxon>Eukaryota</taxon>
        <taxon>Fungi</taxon>
        <taxon>Fungi incertae sedis</taxon>
        <taxon>Mucoromycota</taxon>
        <taxon>Glomeromycotina</taxon>
        <taxon>Glomeromycetes</taxon>
        <taxon>Diversisporales</taxon>
        <taxon>Acaulosporaceae</taxon>
        <taxon>Acaulospora</taxon>
    </lineage>
</organism>
<dbReference type="OrthoDB" id="2449165at2759"/>
<evidence type="ECO:0000313" key="1">
    <source>
        <dbReference type="EMBL" id="CAG8537189.1"/>
    </source>
</evidence>
<sequence>MHEKTITLDSTSVEEIKRLGTEKLIEFLCGQESLHLDADDCAILRNEKISGSDFFTLTKEEFMQDGLKRGPATRLVDFARRINKIQERNVEADGDTDAEEFDVISAEGVDKVEELTNGVKKMDFKDFDISEGCKNELKELLARMPVDGYGRPNLTLPFLCRMGYLKEGCTVSYEKIDATFHENPVRLHVDGTEYESIKKFVEMVNKPDSVGGNDYSKIIFDGVAWGEIRHNIGKLYKLMQIINKAIGEVK</sequence>
<dbReference type="AlphaFoldDB" id="A0A9N9ANJ0"/>
<dbReference type="EMBL" id="CAJVPV010002833">
    <property type="protein sequence ID" value="CAG8537189.1"/>
    <property type="molecule type" value="Genomic_DNA"/>
</dbReference>
<accession>A0A9N9ANJ0</accession>
<gene>
    <name evidence="1" type="ORF">AMORRO_LOCUS4953</name>
</gene>
<evidence type="ECO:0000313" key="2">
    <source>
        <dbReference type="Proteomes" id="UP000789342"/>
    </source>
</evidence>
<keyword evidence="2" id="KW-1185">Reference proteome</keyword>
<proteinExistence type="predicted"/>
<dbReference type="Proteomes" id="UP000789342">
    <property type="component" value="Unassembled WGS sequence"/>
</dbReference>
<name>A0A9N9ANJ0_9GLOM</name>
<dbReference type="Gene3D" id="1.10.150.50">
    <property type="entry name" value="Transcription Factor, Ets-1"/>
    <property type="match status" value="1"/>
</dbReference>